<reference evidence="1 2" key="1">
    <citation type="submission" date="2019-05" db="EMBL/GenBank/DDBJ databases">
        <authorList>
            <person name="Chen C."/>
        </authorList>
    </citation>
    <scope>NUCLEOTIDE SEQUENCE [LARGE SCALE GENOMIC DNA]</scope>
    <source>
        <strain evidence="1 2">HB172198</strain>
    </source>
</reference>
<dbReference type="EMBL" id="CP040396">
    <property type="protein sequence ID" value="QCT02595.1"/>
    <property type="molecule type" value="Genomic_DNA"/>
</dbReference>
<dbReference type="Gene3D" id="3.40.50.10320">
    <property type="entry name" value="LmbE-like"/>
    <property type="match status" value="1"/>
</dbReference>
<dbReference type="PANTHER" id="PTHR12993">
    <property type="entry name" value="N-ACETYLGLUCOSAMINYL-PHOSPHATIDYLINOSITOL DE-N-ACETYLASE-RELATED"/>
    <property type="match status" value="1"/>
</dbReference>
<dbReference type="SUPFAM" id="SSF102588">
    <property type="entry name" value="LmbE-like"/>
    <property type="match status" value="1"/>
</dbReference>
<dbReference type="GO" id="GO:0071793">
    <property type="term" value="P:bacillithiol biosynthetic process"/>
    <property type="evidence" value="ECO:0007669"/>
    <property type="project" value="InterPro"/>
</dbReference>
<keyword evidence="2" id="KW-1185">Reference proteome</keyword>
<evidence type="ECO:0000313" key="2">
    <source>
        <dbReference type="Proteomes" id="UP000300879"/>
    </source>
</evidence>
<evidence type="ECO:0000313" key="1">
    <source>
        <dbReference type="EMBL" id="QCT02595.1"/>
    </source>
</evidence>
<protein>
    <submittedName>
        <fullName evidence="1">LmbE family protein</fullName>
    </submittedName>
</protein>
<dbReference type="Proteomes" id="UP000300879">
    <property type="component" value="Chromosome"/>
</dbReference>
<gene>
    <name evidence="1" type="ORF">E6C60_1880</name>
</gene>
<dbReference type="NCBIfam" id="TIGR04001">
    <property type="entry name" value="thiol_BshB1"/>
    <property type="match status" value="1"/>
</dbReference>
<dbReference type="InterPro" id="IPR003737">
    <property type="entry name" value="GlcNAc_PI_deacetylase-related"/>
</dbReference>
<sequence length="238" mass="26698">MMTEPLKLDILVFGAHSDDAEIGMAGTIAKHTTAGYAVGICDLTKAEMSSNGTVELRLTEAESAARSLELSLRCNLDLPDRGLFITPEHIAPIVEVIRTYQPSVVFAPYWEDRHPDHVACSRLVEEAVFNAKLRRYMPDLPPVHVKQLYYYFINDLGKADMIVDITEYYDHKIKALSCYQSQFEKGNPDSVSTPLTEGYIERVRARDSLLGQRSLIPYAEGFASKTPIPVHLFDTMKA</sequence>
<dbReference type="InterPro" id="IPR023842">
    <property type="entry name" value="Bacillithiol_biosynth_BshB1"/>
</dbReference>
<dbReference type="GO" id="GO:0019213">
    <property type="term" value="F:deacetylase activity"/>
    <property type="evidence" value="ECO:0007669"/>
    <property type="project" value="InterPro"/>
</dbReference>
<dbReference type="PANTHER" id="PTHR12993:SF30">
    <property type="entry name" value="N-ACETYL-ALPHA-D-GLUCOSAMINYL L-MALATE DEACETYLASE 1"/>
    <property type="match status" value="1"/>
</dbReference>
<dbReference type="AlphaFoldDB" id="A0A4P8XJP2"/>
<dbReference type="GO" id="GO:0016811">
    <property type="term" value="F:hydrolase activity, acting on carbon-nitrogen (but not peptide) bonds, in linear amides"/>
    <property type="evidence" value="ECO:0007669"/>
    <property type="project" value="TreeGrafter"/>
</dbReference>
<name>A0A4P8XJP2_9BACL</name>
<proteinExistence type="predicted"/>
<dbReference type="Pfam" id="PF02585">
    <property type="entry name" value="PIG-L"/>
    <property type="match status" value="1"/>
</dbReference>
<dbReference type="KEGG" id="palo:E6C60_1880"/>
<organism evidence="1 2">
    <name type="scientific">Paenibacillus algicola</name>
    <dbReference type="NCBI Taxonomy" id="2565926"/>
    <lineage>
        <taxon>Bacteria</taxon>
        <taxon>Bacillati</taxon>
        <taxon>Bacillota</taxon>
        <taxon>Bacilli</taxon>
        <taxon>Bacillales</taxon>
        <taxon>Paenibacillaceae</taxon>
        <taxon>Paenibacillus</taxon>
    </lineage>
</organism>
<dbReference type="InterPro" id="IPR024078">
    <property type="entry name" value="LmbE-like_dom_sf"/>
</dbReference>
<accession>A0A4P8XJP2</accession>